<protein>
    <submittedName>
        <fullName evidence="1">Uncharacterized protein</fullName>
    </submittedName>
</protein>
<dbReference type="GeneID" id="24138839"/>
<organism evidence="1 2">
    <name type="scientific">Saprolegnia parasitica (strain CBS 223.65)</name>
    <dbReference type="NCBI Taxonomy" id="695850"/>
    <lineage>
        <taxon>Eukaryota</taxon>
        <taxon>Sar</taxon>
        <taxon>Stramenopiles</taxon>
        <taxon>Oomycota</taxon>
        <taxon>Saprolegniomycetes</taxon>
        <taxon>Saprolegniales</taxon>
        <taxon>Saprolegniaceae</taxon>
        <taxon>Saprolegnia</taxon>
    </lineage>
</organism>
<dbReference type="EMBL" id="KK583807">
    <property type="protein sequence ID" value="KDO17038.1"/>
    <property type="molecule type" value="Genomic_DNA"/>
</dbReference>
<dbReference type="AlphaFoldDB" id="A0A067BFV6"/>
<evidence type="ECO:0000313" key="2">
    <source>
        <dbReference type="Proteomes" id="UP000030745"/>
    </source>
</evidence>
<proteinExistence type="predicted"/>
<reference evidence="1 2" key="1">
    <citation type="journal article" date="2013" name="PLoS Genet.">
        <title>Distinctive expansion of potential virulence genes in the genome of the oomycete fish pathogen Saprolegnia parasitica.</title>
        <authorList>
            <person name="Jiang R.H."/>
            <person name="de Bruijn I."/>
            <person name="Haas B.J."/>
            <person name="Belmonte R."/>
            <person name="Lobach L."/>
            <person name="Christie J."/>
            <person name="van den Ackerveken G."/>
            <person name="Bottin A."/>
            <person name="Bulone V."/>
            <person name="Diaz-Moreno S.M."/>
            <person name="Dumas B."/>
            <person name="Fan L."/>
            <person name="Gaulin E."/>
            <person name="Govers F."/>
            <person name="Grenville-Briggs L.J."/>
            <person name="Horner N.R."/>
            <person name="Levin J.Z."/>
            <person name="Mammella M."/>
            <person name="Meijer H.J."/>
            <person name="Morris P."/>
            <person name="Nusbaum C."/>
            <person name="Oome S."/>
            <person name="Phillips A.J."/>
            <person name="van Rooyen D."/>
            <person name="Rzeszutek E."/>
            <person name="Saraiva M."/>
            <person name="Secombes C.J."/>
            <person name="Seidl M.F."/>
            <person name="Snel B."/>
            <person name="Stassen J.H."/>
            <person name="Sykes S."/>
            <person name="Tripathy S."/>
            <person name="van den Berg H."/>
            <person name="Vega-Arreguin J.C."/>
            <person name="Wawra S."/>
            <person name="Young S.K."/>
            <person name="Zeng Q."/>
            <person name="Dieguez-Uribeondo J."/>
            <person name="Russ C."/>
            <person name="Tyler B.M."/>
            <person name="van West P."/>
        </authorList>
    </citation>
    <scope>NUCLEOTIDE SEQUENCE [LARGE SCALE GENOMIC DNA]</scope>
    <source>
        <strain evidence="1 2">CBS 223.65</strain>
    </source>
</reference>
<dbReference type="Proteomes" id="UP000030745">
    <property type="component" value="Unassembled WGS sequence"/>
</dbReference>
<accession>A0A067BFV6</accession>
<dbReference type="OrthoDB" id="76773at2759"/>
<dbReference type="KEGG" id="spar:SPRG_17291"/>
<dbReference type="RefSeq" id="XP_012212252.1">
    <property type="nucleotide sequence ID" value="XM_012356862.1"/>
</dbReference>
<evidence type="ECO:0000313" key="1">
    <source>
        <dbReference type="EMBL" id="KDO17038.1"/>
    </source>
</evidence>
<keyword evidence="2" id="KW-1185">Reference proteome</keyword>
<name>A0A067BFV6_SAPPC</name>
<sequence>MNLAAGFGHLDVVAYLNEHRTEGCTDDALWKAMGYFGSDAMAAAKTFLGASVHWDRKGSLGELVC</sequence>
<gene>
    <name evidence="1" type="ORF">SPRG_17291</name>
</gene>
<dbReference type="VEuPathDB" id="FungiDB:SPRG_17291"/>